<reference evidence="1" key="1">
    <citation type="submission" date="2022-10" db="EMBL/GenBank/DDBJ databases">
        <title>Determination and structural analysis of whole genome sequence of Sarocladium strictum F4-1.</title>
        <authorList>
            <person name="Hu L."/>
            <person name="Jiang Y."/>
        </authorList>
    </citation>
    <scope>NUCLEOTIDE SEQUENCE</scope>
    <source>
        <strain evidence="1">F4-1</strain>
    </source>
</reference>
<sequence>MDSSIPTLRCLAVALTILTYSVRAWDFSDKATLDRALATRPALIAFIPVRQVVDPHINNGRLLQQEVNDRKAKNLEVEWDGVVDVGNLSKLAYSCSAGDDVCKAANAILLPRVAFYTEQGEMSFHGALADEAQRIILFVNRMQRPAITEVEPSRIDSFETIDDGVCLCSASRDKHAGFVAVFEDVAKKYRSEYTFGLVADEDVPNPSVTCRRHKDSKQKAYEHDAPGVEAFVIEALRPTIADLTLRNHQRLLERQWPMIYIFGDSSSQSAKLRYDLKAFASSWPDLTIVIGDPLDFPDLLAKLGLEAQQKAATYPVGAVHQLTTGKIWPYPAGKALDNKSLQQWGMDVWQGKITPLNARVKSKADHNGRLKRKTAKGNRQVKLSNVPGMERLREKLERRDEL</sequence>
<dbReference type="SUPFAM" id="SSF52833">
    <property type="entry name" value="Thioredoxin-like"/>
    <property type="match status" value="1"/>
</dbReference>
<dbReference type="Proteomes" id="UP001175261">
    <property type="component" value="Unassembled WGS sequence"/>
</dbReference>
<comment type="caution">
    <text evidence="1">The sequence shown here is derived from an EMBL/GenBank/DDBJ whole genome shotgun (WGS) entry which is preliminary data.</text>
</comment>
<dbReference type="AlphaFoldDB" id="A0AA39GMT5"/>
<evidence type="ECO:0008006" key="3">
    <source>
        <dbReference type="Google" id="ProtNLM"/>
    </source>
</evidence>
<name>A0AA39GMT5_SARSR</name>
<evidence type="ECO:0000313" key="2">
    <source>
        <dbReference type="Proteomes" id="UP001175261"/>
    </source>
</evidence>
<evidence type="ECO:0000313" key="1">
    <source>
        <dbReference type="EMBL" id="KAK0389518.1"/>
    </source>
</evidence>
<accession>A0AA39GMT5</accession>
<dbReference type="EMBL" id="JAPDFR010000002">
    <property type="protein sequence ID" value="KAK0389518.1"/>
    <property type="molecule type" value="Genomic_DNA"/>
</dbReference>
<proteinExistence type="predicted"/>
<dbReference type="Gene3D" id="3.40.30.10">
    <property type="entry name" value="Glutaredoxin"/>
    <property type="match status" value="1"/>
</dbReference>
<organism evidence="1 2">
    <name type="scientific">Sarocladium strictum</name>
    <name type="common">Black bundle disease fungus</name>
    <name type="synonym">Acremonium strictum</name>
    <dbReference type="NCBI Taxonomy" id="5046"/>
    <lineage>
        <taxon>Eukaryota</taxon>
        <taxon>Fungi</taxon>
        <taxon>Dikarya</taxon>
        <taxon>Ascomycota</taxon>
        <taxon>Pezizomycotina</taxon>
        <taxon>Sordariomycetes</taxon>
        <taxon>Hypocreomycetidae</taxon>
        <taxon>Hypocreales</taxon>
        <taxon>Sarocladiaceae</taxon>
        <taxon>Sarocladium</taxon>
    </lineage>
</organism>
<dbReference type="Pfam" id="PF13848">
    <property type="entry name" value="Thioredoxin_6"/>
    <property type="match status" value="1"/>
</dbReference>
<dbReference type="PANTHER" id="PTHR22699:SF1">
    <property type="entry name" value="THIOREDOXIN DOMAIN-CONTAINING PROTEIN 16"/>
    <property type="match status" value="1"/>
</dbReference>
<protein>
    <recommendedName>
        <fullName evidence="3">Thioredoxin domain-containing protein</fullName>
    </recommendedName>
</protein>
<keyword evidence="2" id="KW-1185">Reference proteome</keyword>
<dbReference type="PANTHER" id="PTHR22699">
    <property type="entry name" value="THIOREDOXIN DOMAIN-CONTAINING PROTEIN 16"/>
    <property type="match status" value="1"/>
</dbReference>
<gene>
    <name evidence="1" type="ORF">NLU13_3093</name>
</gene>
<dbReference type="InterPro" id="IPR040090">
    <property type="entry name" value="TXNDC16"/>
</dbReference>
<dbReference type="InterPro" id="IPR036249">
    <property type="entry name" value="Thioredoxin-like_sf"/>
</dbReference>